<proteinExistence type="predicted"/>
<accession>A0ABT8LAC8</accession>
<protein>
    <submittedName>
        <fullName evidence="1">Virulence factor SrfB</fullName>
    </submittedName>
</protein>
<evidence type="ECO:0000313" key="1">
    <source>
        <dbReference type="EMBL" id="MDN5214710.1"/>
    </source>
</evidence>
<comment type="caution">
    <text evidence="1">The sequence shown here is derived from an EMBL/GenBank/DDBJ whole genome shotgun (WGS) entry which is preliminary data.</text>
</comment>
<dbReference type="RefSeq" id="WP_346760050.1">
    <property type="nucleotide sequence ID" value="NZ_JAUJEB010000005.1"/>
</dbReference>
<dbReference type="InterPro" id="IPR043129">
    <property type="entry name" value="ATPase_NBD"/>
</dbReference>
<dbReference type="Proteomes" id="UP001172083">
    <property type="component" value="Unassembled WGS sequence"/>
</dbReference>
<gene>
    <name evidence="1" type="ORF">QQ020_21710</name>
</gene>
<dbReference type="SUPFAM" id="SSF53067">
    <property type="entry name" value="Actin-like ATPase domain"/>
    <property type="match status" value="1"/>
</dbReference>
<dbReference type="InterPro" id="IPR009216">
    <property type="entry name" value="Virulence_factor_SrfB"/>
</dbReference>
<sequence>MNEINLIANSGLQFVTFKLAMGPKSEAMKVSMDFAEIPENVDGEEEVFLRHPYYYSRISQYIWYHELNPNAIDPIDGSVDEDKIDVGFVKPIKTDHINSIGAKEAIECFENSWMPVPYLRYTIIEEEGVSLTEFQNGPNSWARMFISAIPETEMQKESEFTHYLVLAFDTMCRLDDENDDNWWFPKLSNEYDDHFEYLCDYRDRHLSFTEKNQSLIRKAFERKPEFQDAELYLKEFQLFLTLLSVLQKALWKLKGTELSPTYGFPKVTLHDPVERPVDVTLVLDIGNSRTCGILSEISDEYAPFDITKSVPLEIRDFSRPYLHYFQPFDMRVVFVKSPFDNNDDIYDTLKPFTWPSICRVGPEAARYSILYSGTHSNSQLSSPKRYLWDLEGRSDSWQYLVKSSYGVELAIDEVLTPELTVDGRNMKKEDERRAFDDLNGTIHPAIDRANYSRSSLMKLALVEILLHAISQINSFLFRELSHKKIVRRCISKIVLTCPTAMLRTERFILRDHADSAIQLLREIYLMGKNATLSEDLEIVPNPNAIHQPVSNRKAKTWEYDEATCSQITFLYSEIKDRFKDPDLFINHLGRKRGNALFPDRPAITIASIDIGGGTTDVMIASYQTNQGSGAAIIPKPLFWESFNLAGDSILKSVIERLVIPAIHDHARTCENGSTATLTNAILELFGSYTGHQKSSDFRMLRKHIVNQILLPVAIEALEFIRTQKGYLKMGYEEIFEKHGAPNSRIIKYVNRTFEKNGIMNFDIRKVNYEFSDEVIESAVVEILKNTLAQLSSVIAQFHCDFVLLAGRPTNLPIVRKLLLQYLPTTPDKIIQLGKYWMGEWYPFIKTSGYIHDPKTCVSVGALIALLSGEMGILNGFSLDISELSKVESTADFVGRYHRPHVSGFKSHEKHEHYMERQDKAFQIDFFDHESLGMKQLDNNNWIGTKMYEIRKVSSLFEKYKNLQPFRLELVRQNPLNIEEINLRKIEDKNGKSVDVKTLELNFNTLDDEYGYWLDTGIFNVELFSE</sequence>
<keyword evidence="2" id="KW-1185">Reference proteome</keyword>
<reference evidence="1" key="1">
    <citation type="submission" date="2023-06" db="EMBL/GenBank/DDBJ databases">
        <title>Genomic of Agaribacillus aureum.</title>
        <authorList>
            <person name="Wang G."/>
        </authorList>
    </citation>
    <scope>NUCLEOTIDE SEQUENCE</scope>
    <source>
        <strain evidence="1">BMA12</strain>
    </source>
</reference>
<organism evidence="1 2">
    <name type="scientific">Agaribacillus aureus</name>
    <dbReference type="NCBI Taxonomy" id="3051825"/>
    <lineage>
        <taxon>Bacteria</taxon>
        <taxon>Pseudomonadati</taxon>
        <taxon>Bacteroidota</taxon>
        <taxon>Cytophagia</taxon>
        <taxon>Cytophagales</taxon>
        <taxon>Splendidivirgaceae</taxon>
        <taxon>Agaribacillus</taxon>
    </lineage>
</organism>
<name>A0ABT8LAC8_9BACT</name>
<dbReference type="EMBL" id="JAUJEB010000005">
    <property type="protein sequence ID" value="MDN5214710.1"/>
    <property type="molecule type" value="Genomic_DNA"/>
</dbReference>
<dbReference type="Pfam" id="PF07520">
    <property type="entry name" value="SrfB"/>
    <property type="match status" value="1"/>
</dbReference>
<evidence type="ECO:0000313" key="2">
    <source>
        <dbReference type="Proteomes" id="UP001172083"/>
    </source>
</evidence>